<dbReference type="EMBL" id="CAJFCJ010000007">
    <property type="protein sequence ID" value="CAD5117062.1"/>
    <property type="molecule type" value="Genomic_DNA"/>
</dbReference>
<comment type="caution">
    <text evidence="2">The sequence shown here is derived from an EMBL/GenBank/DDBJ whole genome shotgun (WGS) entry which is preliminary data.</text>
</comment>
<reference evidence="2 3" key="1">
    <citation type="submission" date="2020-08" db="EMBL/GenBank/DDBJ databases">
        <authorList>
            <person name="Hejnol A."/>
        </authorList>
    </citation>
    <scope>NUCLEOTIDE SEQUENCE [LARGE SCALE GENOMIC DNA]</scope>
</reference>
<keyword evidence="3" id="KW-1185">Reference proteome</keyword>
<proteinExistence type="predicted"/>
<sequence length="286" mass="33348">MIERFLKQEGTENSTIHKRISSSSFTYLSRQSRKRRMNDNLSTISFGLGNGEAGCELQKERGDFTLNNNVIDRRIQLFSTNANAQNHKRLFETRSMNSTSDLPIRRNRRCHQQTRKGSCFVSEFQQSTSDKGRSMGKVPRIAQLQLEEAELMNDFRPKSGITITSFIRSFLANNLTSLAAPPNQRRLTAVAAPITNALNHLFYFYKWPPRRHLFNALGSLVFQQKLLSAPQSIDSEIKISSEKEKEVDREKVKKKRIEIREEEYSERDRGRERERDRERERGRECK</sequence>
<dbReference type="AlphaFoldDB" id="A0A7I8VLE2"/>
<evidence type="ECO:0000313" key="3">
    <source>
        <dbReference type="Proteomes" id="UP000549394"/>
    </source>
</evidence>
<evidence type="ECO:0000313" key="2">
    <source>
        <dbReference type="EMBL" id="CAD5117062.1"/>
    </source>
</evidence>
<organism evidence="2 3">
    <name type="scientific">Dimorphilus gyrociliatus</name>
    <dbReference type="NCBI Taxonomy" id="2664684"/>
    <lineage>
        <taxon>Eukaryota</taxon>
        <taxon>Metazoa</taxon>
        <taxon>Spiralia</taxon>
        <taxon>Lophotrochozoa</taxon>
        <taxon>Annelida</taxon>
        <taxon>Polychaeta</taxon>
        <taxon>Polychaeta incertae sedis</taxon>
        <taxon>Dinophilidae</taxon>
        <taxon>Dimorphilus</taxon>
    </lineage>
</organism>
<gene>
    <name evidence="2" type="ORF">DGYR_LOCUS5629</name>
</gene>
<accession>A0A7I8VLE2</accession>
<feature type="region of interest" description="Disordered" evidence="1">
    <location>
        <begin position="258"/>
        <end position="286"/>
    </location>
</feature>
<name>A0A7I8VLE2_9ANNE</name>
<protein>
    <submittedName>
        <fullName evidence="2">DgyrCDS5883</fullName>
    </submittedName>
</protein>
<feature type="compositionally biased region" description="Basic and acidic residues" evidence="1">
    <location>
        <begin position="266"/>
        <end position="286"/>
    </location>
</feature>
<evidence type="ECO:0000256" key="1">
    <source>
        <dbReference type="SAM" id="MobiDB-lite"/>
    </source>
</evidence>
<dbReference type="Proteomes" id="UP000549394">
    <property type="component" value="Unassembled WGS sequence"/>
</dbReference>